<keyword evidence="1" id="KW-0812">Transmembrane</keyword>
<evidence type="ECO:0000313" key="2">
    <source>
        <dbReference type="EMBL" id="MXQ55023.1"/>
    </source>
</evidence>
<accession>A0A6I4VVP9</accession>
<keyword evidence="1" id="KW-0472">Membrane</keyword>
<proteinExistence type="predicted"/>
<name>A0A6I4VVP9_9BACL</name>
<evidence type="ECO:0000313" key="3">
    <source>
        <dbReference type="Proteomes" id="UP000430692"/>
    </source>
</evidence>
<sequence length="97" mass="10764">MSSEYSKKELKRWFFIPMIPYLIMGVILFFVFGTQDGSFVPGLTLGLGISAIVNAFLLAPIYLVVNFKVKERVQGILLSTAVIGLLTFFACFGPTSY</sequence>
<dbReference type="RefSeq" id="WP_160802376.1">
    <property type="nucleotide sequence ID" value="NZ_WUUL01000011.1"/>
</dbReference>
<organism evidence="2 3">
    <name type="scientific">Shimazuella alba</name>
    <dbReference type="NCBI Taxonomy" id="2690964"/>
    <lineage>
        <taxon>Bacteria</taxon>
        <taxon>Bacillati</taxon>
        <taxon>Bacillota</taxon>
        <taxon>Bacilli</taxon>
        <taxon>Bacillales</taxon>
        <taxon>Thermoactinomycetaceae</taxon>
        <taxon>Shimazuella</taxon>
    </lineage>
</organism>
<dbReference type="AlphaFoldDB" id="A0A6I4VVP9"/>
<evidence type="ECO:0000256" key="1">
    <source>
        <dbReference type="SAM" id="Phobius"/>
    </source>
</evidence>
<dbReference type="Proteomes" id="UP000430692">
    <property type="component" value="Unassembled WGS sequence"/>
</dbReference>
<reference evidence="2 3" key="1">
    <citation type="submission" date="2019-12" db="EMBL/GenBank/DDBJ databases">
        <title>Whole-genome analyses of novel actinobacteria.</title>
        <authorList>
            <person name="Sahin N."/>
            <person name="Saygin H."/>
        </authorList>
    </citation>
    <scope>NUCLEOTIDE SEQUENCE [LARGE SCALE GENOMIC DNA]</scope>
    <source>
        <strain evidence="2 3">KC615</strain>
    </source>
</reference>
<feature type="transmembrane region" description="Helical" evidence="1">
    <location>
        <begin position="12"/>
        <end position="33"/>
    </location>
</feature>
<feature type="transmembrane region" description="Helical" evidence="1">
    <location>
        <begin position="39"/>
        <end position="64"/>
    </location>
</feature>
<comment type="caution">
    <text evidence="2">The sequence shown here is derived from an EMBL/GenBank/DDBJ whole genome shotgun (WGS) entry which is preliminary data.</text>
</comment>
<keyword evidence="1" id="KW-1133">Transmembrane helix</keyword>
<protein>
    <submittedName>
        <fullName evidence="2">Uncharacterized protein</fullName>
    </submittedName>
</protein>
<dbReference type="EMBL" id="WUUL01000011">
    <property type="protein sequence ID" value="MXQ55023.1"/>
    <property type="molecule type" value="Genomic_DNA"/>
</dbReference>
<feature type="transmembrane region" description="Helical" evidence="1">
    <location>
        <begin position="76"/>
        <end position="95"/>
    </location>
</feature>
<keyword evidence="3" id="KW-1185">Reference proteome</keyword>
<gene>
    <name evidence="2" type="ORF">GSM42_15120</name>
</gene>